<organism evidence="1 2">
    <name type="scientific">Anaerosalibacter massiliensis</name>
    <dbReference type="NCBI Taxonomy" id="1347392"/>
    <lineage>
        <taxon>Bacteria</taxon>
        <taxon>Bacillati</taxon>
        <taxon>Bacillota</taxon>
        <taxon>Tissierellia</taxon>
        <taxon>Tissierellales</taxon>
        <taxon>Sporanaerobacteraceae</taxon>
        <taxon>Anaerosalibacter</taxon>
    </lineage>
</organism>
<dbReference type="EMBL" id="JANJZL010000004">
    <property type="protein sequence ID" value="MCR2044049.1"/>
    <property type="molecule type" value="Genomic_DNA"/>
</dbReference>
<evidence type="ECO:0000313" key="2">
    <source>
        <dbReference type="Proteomes" id="UP001142078"/>
    </source>
</evidence>
<gene>
    <name evidence="1" type="ORF">NSA23_07935</name>
</gene>
<sequence length="63" mass="7648">MTELKKYLDEYQDKVVEEIIEFWKVHNSISTVDDALEGIKKWTDKDHLLLIVFHRLYFKGYKS</sequence>
<dbReference type="AlphaFoldDB" id="A0A9X2MI06"/>
<dbReference type="RefSeq" id="WP_042682952.1">
    <property type="nucleotide sequence ID" value="NZ_CABKTM010000049.1"/>
</dbReference>
<protein>
    <submittedName>
        <fullName evidence="1">Uncharacterized protein</fullName>
    </submittedName>
</protein>
<evidence type="ECO:0000313" key="1">
    <source>
        <dbReference type="EMBL" id="MCR2044049.1"/>
    </source>
</evidence>
<reference evidence="1" key="1">
    <citation type="submission" date="2022-07" db="EMBL/GenBank/DDBJ databases">
        <title>Enhanced cultured diversity of the mouse gut microbiota enables custom-made synthetic communities.</title>
        <authorList>
            <person name="Afrizal A."/>
        </authorList>
    </citation>
    <scope>NUCLEOTIDE SEQUENCE</scope>
    <source>
        <strain evidence="1">DSM 29482</strain>
    </source>
</reference>
<accession>A0A9X2MI06</accession>
<comment type="caution">
    <text evidence="1">The sequence shown here is derived from an EMBL/GenBank/DDBJ whole genome shotgun (WGS) entry which is preliminary data.</text>
</comment>
<keyword evidence="2" id="KW-1185">Reference proteome</keyword>
<name>A0A9X2MI06_9FIRM</name>
<dbReference type="Proteomes" id="UP001142078">
    <property type="component" value="Unassembled WGS sequence"/>
</dbReference>
<proteinExistence type="predicted"/>